<keyword evidence="4" id="KW-0411">Iron-sulfur</keyword>
<comment type="caution">
    <text evidence="7">The sequence shown here is derived from an EMBL/GenBank/DDBJ whole genome shotgun (WGS) entry which is preliminary data.</text>
</comment>
<proteinExistence type="predicted"/>
<accession>A0A9Q4GF94</accession>
<keyword evidence="2" id="KW-0479">Metal-binding</keyword>
<reference evidence="7" key="1">
    <citation type="submission" date="2022-09" db="EMBL/GenBank/DDBJ databases">
        <title>Haloadaptaus new haloarchaeum isolated from saline soil.</title>
        <authorList>
            <person name="Duran-Viseras A."/>
            <person name="Sanchez-Porro C."/>
            <person name="Ventosa A."/>
        </authorList>
    </citation>
    <scope>NUCLEOTIDE SEQUENCE</scope>
    <source>
        <strain evidence="7">F3-133</strain>
    </source>
</reference>
<evidence type="ECO:0000256" key="2">
    <source>
        <dbReference type="ARBA" id="ARBA00022723"/>
    </source>
</evidence>
<keyword evidence="3" id="KW-0408">Iron</keyword>
<evidence type="ECO:0000313" key="8">
    <source>
        <dbReference type="Proteomes" id="UP001149411"/>
    </source>
</evidence>
<keyword evidence="8" id="KW-1185">Reference proteome</keyword>
<dbReference type="EMBL" id="RKLV01000001">
    <property type="protein sequence ID" value="MCX2817909.1"/>
    <property type="molecule type" value="Genomic_DNA"/>
</dbReference>
<dbReference type="GO" id="GO:0046872">
    <property type="term" value="F:metal ion binding"/>
    <property type="evidence" value="ECO:0007669"/>
    <property type="project" value="UniProtKB-KW"/>
</dbReference>
<name>A0A9Q4GF94_9EURY</name>
<evidence type="ECO:0000256" key="5">
    <source>
        <dbReference type="SAM" id="MobiDB-lite"/>
    </source>
</evidence>
<dbReference type="InterPro" id="IPR036922">
    <property type="entry name" value="Rieske_2Fe-2S_sf"/>
</dbReference>
<dbReference type="AlphaFoldDB" id="A0A9Q4GF94"/>
<dbReference type="PANTHER" id="PTHR40261:SF1">
    <property type="entry name" value="RIESKE DOMAIN-CONTAINING PROTEIN"/>
    <property type="match status" value="1"/>
</dbReference>
<organism evidence="7 8">
    <name type="scientific">Halorutilus salinus</name>
    <dbReference type="NCBI Taxonomy" id="2487751"/>
    <lineage>
        <taxon>Archaea</taxon>
        <taxon>Methanobacteriati</taxon>
        <taxon>Methanobacteriota</taxon>
        <taxon>Stenosarchaea group</taxon>
        <taxon>Halobacteria</taxon>
        <taxon>Halorutilales</taxon>
        <taxon>Halorutilaceae</taxon>
        <taxon>Halorutilus</taxon>
    </lineage>
</organism>
<keyword evidence="1" id="KW-0001">2Fe-2S</keyword>
<feature type="domain" description="Rieske" evidence="6">
    <location>
        <begin position="2"/>
        <end position="106"/>
    </location>
</feature>
<sequence length="137" mass="15229">MERIASLDELPDEGTFVFRVRDEDGVDEAILTRTNGDIHAWINRCQHWTDVRLDDGDGAMLRNGEIVCEKHGAYFETDTGYCNYGPCEGSRLPTVDVEVHDGEAYLDDEGYDFVGTGSMDDGDDVPQGTRGGDDFEL</sequence>
<feature type="region of interest" description="Disordered" evidence="5">
    <location>
        <begin position="115"/>
        <end position="137"/>
    </location>
</feature>
<dbReference type="Proteomes" id="UP001149411">
    <property type="component" value="Unassembled WGS sequence"/>
</dbReference>
<dbReference type="GO" id="GO:0051537">
    <property type="term" value="F:2 iron, 2 sulfur cluster binding"/>
    <property type="evidence" value="ECO:0007669"/>
    <property type="project" value="UniProtKB-KW"/>
</dbReference>
<dbReference type="Pfam" id="PF00355">
    <property type="entry name" value="Rieske"/>
    <property type="match status" value="1"/>
</dbReference>
<evidence type="ECO:0000256" key="3">
    <source>
        <dbReference type="ARBA" id="ARBA00023004"/>
    </source>
</evidence>
<evidence type="ECO:0000256" key="4">
    <source>
        <dbReference type="ARBA" id="ARBA00023014"/>
    </source>
</evidence>
<dbReference type="PANTHER" id="PTHR40261">
    <property type="match status" value="1"/>
</dbReference>
<evidence type="ECO:0000256" key="1">
    <source>
        <dbReference type="ARBA" id="ARBA00022714"/>
    </source>
</evidence>
<evidence type="ECO:0000313" key="7">
    <source>
        <dbReference type="EMBL" id="MCX2817909.1"/>
    </source>
</evidence>
<dbReference type="PROSITE" id="PS51296">
    <property type="entry name" value="RIESKE"/>
    <property type="match status" value="1"/>
</dbReference>
<evidence type="ECO:0000259" key="6">
    <source>
        <dbReference type="PROSITE" id="PS51296"/>
    </source>
</evidence>
<dbReference type="SUPFAM" id="SSF50022">
    <property type="entry name" value="ISP domain"/>
    <property type="match status" value="1"/>
</dbReference>
<dbReference type="InterPro" id="IPR017941">
    <property type="entry name" value="Rieske_2Fe-2S"/>
</dbReference>
<protein>
    <submittedName>
        <fullName evidence="7">Rieske 2Fe-2S domain-containing protein</fullName>
    </submittedName>
</protein>
<dbReference type="RefSeq" id="WP_266085443.1">
    <property type="nucleotide sequence ID" value="NZ_RKLV01000001.1"/>
</dbReference>
<dbReference type="Gene3D" id="2.102.10.10">
    <property type="entry name" value="Rieske [2Fe-2S] iron-sulphur domain"/>
    <property type="match status" value="1"/>
</dbReference>
<gene>
    <name evidence="7" type="ORF">EGH25_00850</name>
</gene>